<name>A0A8S1SWQ3_9CILI</name>
<dbReference type="Proteomes" id="UP000689195">
    <property type="component" value="Unassembled WGS sequence"/>
</dbReference>
<gene>
    <name evidence="1" type="ORF">PPENT_87.1.T0140206</name>
</gene>
<dbReference type="EMBL" id="CAJJDO010000014">
    <property type="protein sequence ID" value="CAD8145365.1"/>
    <property type="molecule type" value="Genomic_DNA"/>
</dbReference>
<accession>A0A8S1SWQ3</accession>
<dbReference type="AlphaFoldDB" id="A0A8S1SWQ3"/>
<sequence length="142" mass="17097">MQELIKQTKLKITLNSIQTSDYQKIIQEIEPEKELLHQNIIVTFNSIQTKEIELINLIKRLGFLLYTQVNQITLQFCLWFTFYCCKYKQNYINRLFILIDKGMSPKIKVYFLRIIDQCLNTLQYIILFYKKDNNCILTSKKL</sequence>
<reference evidence="1" key="1">
    <citation type="submission" date="2021-01" db="EMBL/GenBank/DDBJ databases">
        <authorList>
            <consortium name="Genoscope - CEA"/>
            <person name="William W."/>
        </authorList>
    </citation>
    <scope>NUCLEOTIDE SEQUENCE</scope>
</reference>
<evidence type="ECO:0000313" key="1">
    <source>
        <dbReference type="EMBL" id="CAD8145365.1"/>
    </source>
</evidence>
<protein>
    <submittedName>
        <fullName evidence="1">Uncharacterized protein</fullName>
    </submittedName>
</protein>
<proteinExistence type="predicted"/>
<evidence type="ECO:0000313" key="2">
    <source>
        <dbReference type="Proteomes" id="UP000689195"/>
    </source>
</evidence>
<comment type="caution">
    <text evidence="1">The sequence shown here is derived from an EMBL/GenBank/DDBJ whole genome shotgun (WGS) entry which is preliminary data.</text>
</comment>
<keyword evidence="2" id="KW-1185">Reference proteome</keyword>
<organism evidence="1 2">
    <name type="scientific">Paramecium pentaurelia</name>
    <dbReference type="NCBI Taxonomy" id="43138"/>
    <lineage>
        <taxon>Eukaryota</taxon>
        <taxon>Sar</taxon>
        <taxon>Alveolata</taxon>
        <taxon>Ciliophora</taxon>
        <taxon>Intramacronucleata</taxon>
        <taxon>Oligohymenophorea</taxon>
        <taxon>Peniculida</taxon>
        <taxon>Parameciidae</taxon>
        <taxon>Paramecium</taxon>
    </lineage>
</organism>